<dbReference type="AlphaFoldDB" id="A0A059FNT9"/>
<gene>
    <name evidence="1" type="ORF">HJO_09749</name>
</gene>
<accession>A0A059FNT9</accession>
<comment type="caution">
    <text evidence="1">The sequence shown here is derived from an EMBL/GenBank/DDBJ whole genome shotgun (WGS) entry which is preliminary data.</text>
</comment>
<keyword evidence="2" id="KW-1185">Reference proteome</keyword>
<evidence type="ECO:0000313" key="2">
    <source>
        <dbReference type="Proteomes" id="UP000025171"/>
    </source>
</evidence>
<name>A0A059FNT9_9PROT</name>
<organism evidence="1 2">
    <name type="scientific">Hyphomonas johnsonii MHS-2</name>
    <dbReference type="NCBI Taxonomy" id="1280950"/>
    <lineage>
        <taxon>Bacteria</taxon>
        <taxon>Pseudomonadati</taxon>
        <taxon>Pseudomonadota</taxon>
        <taxon>Alphaproteobacteria</taxon>
        <taxon>Hyphomonadales</taxon>
        <taxon>Hyphomonadaceae</taxon>
        <taxon>Hyphomonas</taxon>
    </lineage>
</organism>
<reference evidence="1 2" key="1">
    <citation type="journal article" date="2014" name="Antonie Van Leeuwenhoek">
        <title>Hyphomonas beringensis sp. nov. and Hyphomonas chukchiensis sp. nov., isolated from surface seawater of the Bering Sea and Chukchi Sea.</title>
        <authorList>
            <person name="Li C."/>
            <person name="Lai Q."/>
            <person name="Li G."/>
            <person name="Dong C."/>
            <person name="Wang J."/>
            <person name="Liao Y."/>
            <person name="Shao Z."/>
        </authorList>
    </citation>
    <scope>NUCLEOTIDE SEQUENCE [LARGE SCALE GENOMIC DNA]</scope>
    <source>
        <strain evidence="1 2">MHS-2</strain>
    </source>
</reference>
<dbReference type="STRING" id="1280950.HJO_09749"/>
<protein>
    <submittedName>
        <fullName evidence="1">Uncharacterized protein</fullName>
    </submittedName>
</protein>
<sequence>MIDTEARAGVCHALRLAAGLRAQPVVEREGRQLAAAIARPVVCKVKKGQGIATAGNSNPDRASGRAAKRVEWRQVCGRRL</sequence>
<dbReference type="Proteomes" id="UP000025171">
    <property type="component" value="Unassembled WGS sequence"/>
</dbReference>
<proteinExistence type="predicted"/>
<dbReference type="EMBL" id="ARYK01000004">
    <property type="protein sequence ID" value="KCZ92309.1"/>
    <property type="molecule type" value="Genomic_DNA"/>
</dbReference>
<evidence type="ECO:0000313" key="1">
    <source>
        <dbReference type="EMBL" id="KCZ92309.1"/>
    </source>
</evidence>